<name>A0A286UNV1_9AGAM</name>
<feature type="region of interest" description="Disordered" evidence="1">
    <location>
        <begin position="117"/>
        <end position="235"/>
    </location>
</feature>
<dbReference type="InParanoid" id="A0A286UNV1"/>
<dbReference type="AlphaFoldDB" id="A0A286UNV1"/>
<sequence length="361" mass="40027">MPALVNPRPRRRANNRVGRPRTTMDRTTGTRRDRSGPDPESTGSPFRPNGTTVSKAYSLIKRKKLLNYEINLAESYFDPEYEPEPEPKPEPWENCWACWMAQERESGEGYCDEYRGQATDALSLPPAPQPPTIDLPDTDSESGSRGSGSNRATYAPSESESASPAALLGGWRRVDAPSEGDSESVSNKPKCGTRATSPESTSTAADSALGSGEYTVSVAPANPGFPDSTETPETPEPRAFSELALEGFLQQVEFDLRNRISGHSRARDPALNTNLARDRELEFGRLASVINGSLHITTYGYASLYEDQDIVVNFLTNIHRNDYRNYSRRDVLTQLAVHYHQVAENIFAWVDNEDNWTEGEC</sequence>
<reference evidence="2 3" key="1">
    <citation type="journal article" date="2017" name="Mol. Ecol.">
        <title>Comparative and population genomic landscape of Phellinus noxius: A hypervariable fungus causing root rot in trees.</title>
        <authorList>
            <person name="Chung C.L."/>
            <person name="Lee T.J."/>
            <person name="Akiba M."/>
            <person name="Lee H.H."/>
            <person name="Kuo T.H."/>
            <person name="Liu D."/>
            <person name="Ke H.M."/>
            <person name="Yokoi T."/>
            <person name="Roa M.B."/>
            <person name="Lu M.J."/>
            <person name="Chang Y.Y."/>
            <person name="Ann P.J."/>
            <person name="Tsai J.N."/>
            <person name="Chen C.Y."/>
            <person name="Tzean S.S."/>
            <person name="Ota Y."/>
            <person name="Hattori T."/>
            <person name="Sahashi N."/>
            <person name="Liou R.F."/>
            <person name="Kikuchi T."/>
            <person name="Tsai I.J."/>
        </authorList>
    </citation>
    <scope>NUCLEOTIDE SEQUENCE [LARGE SCALE GENOMIC DNA]</scope>
    <source>
        <strain evidence="2 3">FFPRI411160</strain>
    </source>
</reference>
<feature type="compositionally biased region" description="Basic and acidic residues" evidence="1">
    <location>
        <begin position="22"/>
        <end position="37"/>
    </location>
</feature>
<feature type="region of interest" description="Disordered" evidence="1">
    <location>
        <begin position="1"/>
        <end position="54"/>
    </location>
</feature>
<feature type="compositionally biased region" description="Polar residues" evidence="1">
    <location>
        <begin position="194"/>
        <end position="205"/>
    </location>
</feature>
<proteinExistence type="predicted"/>
<accession>A0A286UNV1</accession>
<evidence type="ECO:0000256" key="1">
    <source>
        <dbReference type="SAM" id="MobiDB-lite"/>
    </source>
</evidence>
<protein>
    <submittedName>
        <fullName evidence="2">Uncharacterized protein</fullName>
    </submittedName>
</protein>
<feature type="compositionally biased region" description="Low complexity" evidence="1">
    <location>
        <begin position="141"/>
        <end position="166"/>
    </location>
</feature>
<organism evidence="2 3">
    <name type="scientific">Pyrrhoderma noxium</name>
    <dbReference type="NCBI Taxonomy" id="2282107"/>
    <lineage>
        <taxon>Eukaryota</taxon>
        <taxon>Fungi</taxon>
        <taxon>Dikarya</taxon>
        <taxon>Basidiomycota</taxon>
        <taxon>Agaricomycotina</taxon>
        <taxon>Agaricomycetes</taxon>
        <taxon>Hymenochaetales</taxon>
        <taxon>Hymenochaetaceae</taxon>
        <taxon>Pyrrhoderma</taxon>
    </lineage>
</organism>
<feature type="compositionally biased region" description="Polar residues" evidence="1">
    <location>
        <begin position="41"/>
        <end position="54"/>
    </location>
</feature>
<gene>
    <name evidence="2" type="ORF">PNOK_0387700</name>
</gene>
<evidence type="ECO:0000313" key="2">
    <source>
        <dbReference type="EMBL" id="PAV21250.1"/>
    </source>
</evidence>
<comment type="caution">
    <text evidence="2">The sequence shown here is derived from an EMBL/GenBank/DDBJ whole genome shotgun (WGS) entry which is preliminary data.</text>
</comment>
<dbReference type="Proteomes" id="UP000217199">
    <property type="component" value="Unassembled WGS sequence"/>
</dbReference>
<keyword evidence="3" id="KW-1185">Reference proteome</keyword>
<dbReference type="EMBL" id="NBII01000003">
    <property type="protein sequence ID" value="PAV21250.1"/>
    <property type="molecule type" value="Genomic_DNA"/>
</dbReference>
<evidence type="ECO:0000313" key="3">
    <source>
        <dbReference type="Proteomes" id="UP000217199"/>
    </source>
</evidence>